<evidence type="ECO:0000256" key="2">
    <source>
        <dbReference type="ARBA" id="ARBA00022679"/>
    </source>
</evidence>
<accession>A0A9W6GGR6</accession>
<proteinExistence type="predicted"/>
<dbReference type="InterPro" id="IPR013216">
    <property type="entry name" value="Methyltransf_11"/>
</dbReference>
<name>A0A9W6GGR6_9BACT</name>
<dbReference type="SUPFAM" id="SSF53335">
    <property type="entry name" value="S-adenosyl-L-methionine-dependent methyltransferases"/>
    <property type="match status" value="1"/>
</dbReference>
<protein>
    <recommendedName>
        <fullName evidence="3">Methyltransferase type 11 domain-containing protein</fullName>
    </recommendedName>
</protein>
<sequence>MLKLKMKPLKYYFDRAVETYEKAGKIQKKVAEEVLKKIEKKHYSTIIEIGSGRGFLTIPLSETLSFEKFIHVDISFEFLKRLKTNSINKHFFINACAEAMPIKDSLADLLISSSTLHWIKNPEKNFLKLFDVLKKNGKFHFSIFTSGTLKELKEVSEITRFGSVYPLKEADFYLKIIQKTGFHFDYKIKTYREVYDSPTDLLLTHKLTGTNYTKNSKFSGKNSFKNFCDTYKRLFGNHEGIYATYEVLFIEGQKLSLFPQG</sequence>
<dbReference type="PANTHER" id="PTHR13090:SF1">
    <property type="entry name" value="ARGININE-HYDROXYLASE NDUFAF5, MITOCHONDRIAL"/>
    <property type="match status" value="1"/>
</dbReference>
<keyword evidence="2" id="KW-0808">Transferase</keyword>
<feature type="domain" description="Methyltransferase type 11" evidence="3">
    <location>
        <begin position="48"/>
        <end position="140"/>
    </location>
</feature>
<gene>
    <name evidence="4" type="ORF">TISLANDTSLP1_13170</name>
</gene>
<dbReference type="GO" id="GO:0032259">
    <property type="term" value="P:methylation"/>
    <property type="evidence" value="ECO:0007669"/>
    <property type="project" value="UniProtKB-KW"/>
</dbReference>
<organism evidence="4 5">
    <name type="scientific">Thermodesulfovibrio yellowstonii</name>
    <dbReference type="NCBI Taxonomy" id="28262"/>
    <lineage>
        <taxon>Bacteria</taxon>
        <taxon>Pseudomonadati</taxon>
        <taxon>Nitrospirota</taxon>
        <taxon>Thermodesulfovibrionia</taxon>
        <taxon>Thermodesulfovibrionales</taxon>
        <taxon>Thermodesulfovibrionaceae</taxon>
        <taxon>Thermodesulfovibrio</taxon>
    </lineage>
</organism>
<dbReference type="EMBL" id="BSDX01000001">
    <property type="protein sequence ID" value="GLI53624.1"/>
    <property type="molecule type" value="Genomic_DNA"/>
</dbReference>
<dbReference type="CDD" id="cd02440">
    <property type="entry name" value="AdoMet_MTases"/>
    <property type="match status" value="1"/>
</dbReference>
<dbReference type="AlphaFoldDB" id="A0A9W6GGR6"/>
<dbReference type="PANTHER" id="PTHR13090">
    <property type="entry name" value="ARGININE-HYDROXYLASE NDUFAF5, MITOCHONDRIAL"/>
    <property type="match status" value="1"/>
</dbReference>
<dbReference type="InterPro" id="IPR050602">
    <property type="entry name" value="Malonyl-ACP_OMT"/>
</dbReference>
<dbReference type="Gene3D" id="3.40.50.150">
    <property type="entry name" value="Vaccinia Virus protein VP39"/>
    <property type="match status" value="1"/>
</dbReference>
<dbReference type="GO" id="GO:0008757">
    <property type="term" value="F:S-adenosylmethionine-dependent methyltransferase activity"/>
    <property type="evidence" value="ECO:0007669"/>
    <property type="project" value="InterPro"/>
</dbReference>
<keyword evidence="1" id="KW-0489">Methyltransferase</keyword>
<dbReference type="InterPro" id="IPR029063">
    <property type="entry name" value="SAM-dependent_MTases_sf"/>
</dbReference>
<evidence type="ECO:0000256" key="1">
    <source>
        <dbReference type="ARBA" id="ARBA00022603"/>
    </source>
</evidence>
<evidence type="ECO:0000313" key="5">
    <source>
        <dbReference type="Proteomes" id="UP001144297"/>
    </source>
</evidence>
<reference evidence="4" key="1">
    <citation type="submission" date="2022-12" db="EMBL/GenBank/DDBJ databases">
        <title>Reference genome sequencing for broad-spectrum identification of bacterial and archaeal isolates by mass spectrometry.</title>
        <authorList>
            <person name="Sekiguchi Y."/>
            <person name="Tourlousse D.M."/>
        </authorList>
    </citation>
    <scope>NUCLEOTIDE SEQUENCE</scope>
    <source>
        <strain evidence="4">TSL-P1</strain>
    </source>
</reference>
<evidence type="ECO:0000313" key="4">
    <source>
        <dbReference type="EMBL" id="GLI53624.1"/>
    </source>
</evidence>
<dbReference type="Proteomes" id="UP001144297">
    <property type="component" value="Unassembled WGS sequence"/>
</dbReference>
<dbReference type="Pfam" id="PF08241">
    <property type="entry name" value="Methyltransf_11"/>
    <property type="match status" value="1"/>
</dbReference>
<evidence type="ECO:0000259" key="3">
    <source>
        <dbReference type="Pfam" id="PF08241"/>
    </source>
</evidence>
<keyword evidence="5" id="KW-1185">Reference proteome</keyword>
<comment type="caution">
    <text evidence="4">The sequence shown here is derived from an EMBL/GenBank/DDBJ whole genome shotgun (WGS) entry which is preliminary data.</text>
</comment>